<evidence type="ECO:0000256" key="1">
    <source>
        <dbReference type="SAM" id="MobiDB-lite"/>
    </source>
</evidence>
<name>A0A225UAR3_9STRA</name>
<reference evidence="3" key="1">
    <citation type="submission" date="2017-03" db="EMBL/GenBank/DDBJ databases">
        <title>Phytopthora megakarya and P. palmivora, two closely related causual agents of cacao black pod achieved similar genome size and gene model numbers by different mechanisms.</title>
        <authorList>
            <person name="Ali S."/>
            <person name="Shao J."/>
            <person name="Larry D.J."/>
            <person name="Kronmiller B."/>
            <person name="Shen D."/>
            <person name="Strem M.D."/>
            <person name="Melnick R.L."/>
            <person name="Guiltinan M.J."/>
            <person name="Tyler B.M."/>
            <person name="Meinhardt L.W."/>
            <person name="Bailey B.A."/>
        </authorList>
    </citation>
    <scope>NUCLEOTIDE SEQUENCE [LARGE SCALE GENOMIC DNA]</scope>
    <source>
        <strain evidence="3">zdho120</strain>
    </source>
</reference>
<sequence length="273" mass="29839">MEAPADPELRQDPLTKQTKVKGEPYSFIDPDKSTLYMPKEPQISGSEVGKPRSKPLRSKMKAPEYEDDGDQDGSGWSVEDLKHLYHRKELRDFVCQDPVMKVLKLKWITEPKDPVTSNCPGDANKLDAVCVLIKLLKEAGMIPGSFETGDLFDLDLTKAEVGEVPQIADPVSPPLIDAVDNLMVSSHYASAAEDGSDTSSEPRRMSLGPSGVAILEAISKIRRPGPTRSGSQPKGSTRTDQATISSSSDRSSGTLQNFFNAAMDRFLTEQQEA</sequence>
<evidence type="ECO:0000313" key="3">
    <source>
        <dbReference type="Proteomes" id="UP000198211"/>
    </source>
</evidence>
<proteinExistence type="predicted"/>
<protein>
    <recommendedName>
        <fullName evidence="4">Eukaryotic/viral aspartic protease</fullName>
    </recommendedName>
</protein>
<evidence type="ECO:0000313" key="2">
    <source>
        <dbReference type="EMBL" id="OWY90135.1"/>
    </source>
</evidence>
<feature type="compositionally biased region" description="Polar residues" evidence="1">
    <location>
        <begin position="228"/>
        <end position="244"/>
    </location>
</feature>
<dbReference type="OrthoDB" id="129427at2759"/>
<dbReference type="Proteomes" id="UP000198211">
    <property type="component" value="Unassembled WGS sequence"/>
</dbReference>
<evidence type="ECO:0008006" key="4">
    <source>
        <dbReference type="Google" id="ProtNLM"/>
    </source>
</evidence>
<keyword evidence="3" id="KW-1185">Reference proteome</keyword>
<comment type="caution">
    <text evidence="2">The sequence shown here is derived from an EMBL/GenBank/DDBJ whole genome shotgun (WGS) entry which is preliminary data.</text>
</comment>
<organism evidence="2 3">
    <name type="scientific">Phytophthora megakarya</name>
    <dbReference type="NCBI Taxonomy" id="4795"/>
    <lineage>
        <taxon>Eukaryota</taxon>
        <taxon>Sar</taxon>
        <taxon>Stramenopiles</taxon>
        <taxon>Oomycota</taxon>
        <taxon>Peronosporomycetes</taxon>
        <taxon>Peronosporales</taxon>
        <taxon>Peronosporaceae</taxon>
        <taxon>Phytophthora</taxon>
    </lineage>
</organism>
<gene>
    <name evidence="2" type="ORF">PHMEG_00041872</name>
</gene>
<feature type="region of interest" description="Disordered" evidence="1">
    <location>
        <begin position="218"/>
        <end position="255"/>
    </location>
</feature>
<feature type="compositionally biased region" description="Basic residues" evidence="1">
    <location>
        <begin position="51"/>
        <end position="60"/>
    </location>
</feature>
<dbReference type="AlphaFoldDB" id="A0A225UAR3"/>
<dbReference type="EMBL" id="NBNE01023800">
    <property type="protein sequence ID" value="OWY90135.1"/>
    <property type="molecule type" value="Genomic_DNA"/>
</dbReference>
<accession>A0A225UAR3</accession>
<feature type="region of interest" description="Disordered" evidence="1">
    <location>
        <begin position="1"/>
        <end position="73"/>
    </location>
</feature>
<feature type="non-terminal residue" evidence="2">
    <location>
        <position position="273"/>
    </location>
</feature>